<name>A0A5B8FX57_9RHOB</name>
<reference evidence="1 2" key="1">
    <citation type="submission" date="2019-06" db="EMBL/GenBank/DDBJ databases">
        <title>Genome sequence of Rhodobacteraceae bacterium D4M1.</title>
        <authorList>
            <person name="Cao J."/>
        </authorList>
    </citation>
    <scope>NUCLEOTIDE SEQUENCE [LARGE SCALE GENOMIC DNA]</scope>
    <source>
        <strain evidence="1 2">D4M1</strain>
    </source>
</reference>
<dbReference type="AlphaFoldDB" id="A0A5B8FX57"/>
<dbReference type="RefSeq" id="WP_138579340.1">
    <property type="nucleotide sequence ID" value="NZ_CP040818.1"/>
</dbReference>
<evidence type="ECO:0008006" key="3">
    <source>
        <dbReference type="Google" id="ProtNLM"/>
    </source>
</evidence>
<evidence type="ECO:0000313" key="1">
    <source>
        <dbReference type="EMBL" id="QDL91089.1"/>
    </source>
</evidence>
<dbReference type="OrthoDB" id="7867763at2"/>
<keyword evidence="2" id="KW-1185">Reference proteome</keyword>
<proteinExistence type="predicted"/>
<protein>
    <recommendedName>
        <fullName evidence="3">Glycine cleavage system protein H</fullName>
    </recommendedName>
</protein>
<dbReference type="KEGG" id="ppru:FDP22_04380"/>
<gene>
    <name evidence="1" type="ORF">FDP22_04380</name>
</gene>
<evidence type="ECO:0000313" key="2">
    <source>
        <dbReference type="Proteomes" id="UP000305888"/>
    </source>
</evidence>
<dbReference type="Gene3D" id="2.40.50.100">
    <property type="match status" value="1"/>
</dbReference>
<organism evidence="1 2">
    <name type="scientific">Paroceanicella profunda</name>
    <dbReference type="NCBI Taxonomy" id="2579971"/>
    <lineage>
        <taxon>Bacteria</taxon>
        <taxon>Pseudomonadati</taxon>
        <taxon>Pseudomonadota</taxon>
        <taxon>Alphaproteobacteria</taxon>
        <taxon>Rhodobacterales</taxon>
        <taxon>Paracoccaceae</taxon>
        <taxon>Paroceanicella</taxon>
    </lineage>
</organism>
<dbReference type="Pfam" id="PF01597">
    <property type="entry name" value="GCV_H"/>
    <property type="match status" value="1"/>
</dbReference>
<dbReference type="SUPFAM" id="SSF51230">
    <property type="entry name" value="Single hybrid motif"/>
    <property type="match status" value="1"/>
</dbReference>
<accession>A0A5B8FX57</accession>
<sequence>MLKDQEFTTPTGERVLFSGNAVRLGAGEAIQAYTGALTHLHVIKNVGDAVLRDEAVIVAEGENGAVELYAPCDGTVVWIDEGLTNLEGWLVEIAPAPADTADAVQA</sequence>
<dbReference type="Proteomes" id="UP000305888">
    <property type="component" value="Chromosome"/>
</dbReference>
<dbReference type="EMBL" id="CP040818">
    <property type="protein sequence ID" value="QDL91089.1"/>
    <property type="molecule type" value="Genomic_DNA"/>
</dbReference>
<dbReference type="InterPro" id="IPR011053">
    <property type="entry name" value="Single_hybrid_motif"/>
</dbReference>
<dbReference type="InterPro" id="IPR033753">
    <property type="entry name" value="GCV_H/Fam206"/>
</dbReference>